<feature type="region of interest" description="Disordered" evidence="9">
    <location>
        <begin position="2185"/>
        <end position="2204"/>
    </location>
</feature>
<feature type="region of interest" description="Disordered" evidence="9">
    <location>
        <begin position="684"/>
        <end position="733"/>
    </location>
</feature>
<feature type="domain" description="SAP" evidence="10">
    <location>
        <begin position="2268"/>
        <end position="2302"/>
    </location>
</feature>
<dbReference type="PROSITE" id="PS50800">
    <property type="entry name" value="SAP"/>
    <property type="match status" value="1"/>
</dbReference>
<dbReference type="InterPro" id="IPR044574">
    <property type="entry name" value="ARIP4-like"/>
</dbReference>
<evidence type="ECO:0000256" key="3">
    <source>
        <dbReference type="ARBA" id="ARBA00022741"/>
    </source>
</evidence>
<keyword evidence="4" id="KW-0378">Hydrolase</keyword>
<dbReference type="InterPro" id="IPR014001">
    <property type="entry name" value="Helicase_ATP-bd"/>
</dbReference>
<comment type="subcellular location">
    <subcellularLocation>
        <location evidence="1">Nucleus</location>
    </subcellularLocation>
</comment>
<gene>
    <name evidence="13" type="ORF">NA56DRAFT_31537</name>
</gene>
<evidence type="ECO:0000259" key="12">
    <source>
        <dbReference type="PROSITE" id="PS51194"/>
    </source>
</evidence>
<feature type="compositionally biased region" description="Polar residues" evidence="9">
    <location>
        <begin position="2013"/>
        <end position="2022"/>
    </location>
</feature>
<evidence type="ECO:0000256" key="8">
    <source>
        <dbReference type="ARBA" id="ARBA00023242"/>
    </source>
</evidence>
<feature type="domain" description="Helicase C-terminal" evidence="12">
    <location>
        <begin position="1589"/>
        <end position="1746"/>
    </location>
</feature>
<dbReference type="GO" id="GO:0005524">
    <property type="term" value="F:ATP binding"/>
    <property type="evidence" value="ECO:0007669"/>
    <property type="project" value="UniProtKB-KW"/>
</dbReference>
<feature type="compositionally biased region" description="Basic and acidic residues" evidence="9">
    <location>
        <begin position="321"/>
        <end position="332"/>
    </location>
</feature>
<evidence type="ECO:0000256" key="1">
    <source>
        <dbReference type="ARBA" id="ARBA00004123"/>
    </source>
</evidence>
<feature type="region of interest" description="Disordered" evidence="9">
    <location>
        <begin position="321"/>
        <end position="362"/>
    </location>
</feature>
<dbReference type="Gene3D" id="3.40.50.10810">
    <property type="entry name" value="Tandem AAA-ATPase domain"/>
    <property type="match status" value="1"/>
</dbReference>
<dbReference type="Gene3D" id="3.40.50.300">
    <property type="entry name" value="P-loop containing nucleotide triphosphate hydrolases"/>
    <property type="match status" value="1"/>
</dbReference>
<keyword evidence="5" id="KW-0347">Helicase</keyword>
<evidence type="ECO:0000313" key="13">
    <source>
        <dbReference type="EMBL" id="PMD24231.1"/>
    </source>
</evidence>
<feature type="compositionally biased region" description="Polar residues" evidence="9">
    <location>
        <begin position="193"/>
        <end position="202"/>
    </location>
</feature>
<dbReference type="GO" id="GO:0003677">
    <property type="term" value="F:DNA binding"/>
    <property type="evidence" value="ECO:0007669"/>
    <property type="project" value="UniProtKB-KW"/>
</dbReference>
<dbReference type="PANTHER" id="PTHR45797:SF1">
    <property type="entry name" value="HELICASE ARIP4"/>
    <property type="match status" value="1"/>
</dbReference>
<dbReference type="PROSITE" id="PS51194">
    <property type="entry name" value="HELICASE_CTER"/>
    <property type="match status" value="1"/>
</dbReference>
<dbReference type="InterPro" id="IPR056026">
    <property type="entry name" value="DUF7607"/>
</dbReference>
<feature type="region of interest" description="Disordered" evidence="9">
    <location>
        <begin position="1918"/>
        <end position="1949"/>
    </location>
</feature>
<dbReference type="CDD" id="cd18793">
    <property type="entry name" value="SF2_C_SNF"/>
    <property type="match status" value="1"/>
</dbReference>
<dbReference type="InterPro" id="IPR038718">
    <property type="entry name" value="SNF2-like_sf"/>
</dbReference>
<dbReference type="Pfam" id="PF00271">
    <property type="entry name" value="Helicase_C"/>
    <property type="match status" value="1"/>
</dbReference>
<feature type="region of interest" description="Disordered" evidence="9">
    <location>
        <begin position="1068"/>
        <end position="1100"/>
    </location>
</feature>
<sequence length="2317" mass="260038">MTLGRNSILKMTTTRDGSDPWDWSVDRVVTEICTQNRSWRSAYRMPDFDTSSLEQALRRNNVNGCVLLQDVDETVMKEELGLTLLGPRGFFRDAIATLRRLSAQYQAYQPDQPLKTRTSAELESFHDALKVLMERFNVYKPASSPDRLAPRAQQLLPSLSVETSPGHRSQLLNSSTFPPPLSEETPTGDRHTSGTYLSSETAGNKRRKLGSPDASEEEEPRFDNVAQNKAMLESDNGLPLLVAYPADEPGAGFVELKKRKRLAPTLITSTIDPDRNRDLPTAADAVVLNRPQAIVPGVAFLGPDGRKRLMPVLVPQPGKESEISWNLKDRLPRPNASEHAPSTVDEASSRKSTDGRSLSKRGSAAEVSATRYLSKKKFPVDDLFYKGTAVGKELALVDDTREFNELPKKISIGQRLYVHSIMRSFLRAERQVFERDGKIFSAVRPYPERLVPKFHKPSFTLFYADNGQIHARREEVPSWPEIDSRAIQKQSHDGRDENKVTFNPLGPEIFNSYDNFDPSNLEKYLYLEDGDEVLTIYGHSDEENEYDLATWKEIEEEQGELQREFKHTNKYPLSSEEINEAIDEGIADLVTKWKEKTQPKREKKAYSLWKKSRKERTKRDQLVAAQKDLKHICERIEKMRKEILDDVWTSKQQVRKQTRIMELSIFDRADLTFKIKTLELKTAPEKPAPVPSVTAKTPRTKQSTGPSSDGEEGESIGSESEEISSDDGMDDFVVPDEAFPTIEEERHILNLADPEDEDGEDAMMSDDSVLDAPRGLLRTPIYPKTSKRRKLSSEKAKSDIEDYEFLSSPSANDMGTPDIKDEDQTLPKLPAATTSTPSKIVDLTMLSSDDSPAKEIVNLITPEKKKTKPLVRLINRNSPLQSSPISISDSNNDTIANADVMPDPENMPPYDNPAAIAKYSYKAWARSFDRERLLIKVFFTMDEVKRASIFAFIPHVSEETLWNNMTQVIRAMIEDSGPVQGMDGSVREIITGFIRLFVMFLDGRYHSSHKIPEHDKLQKVLDNKTPLFAPFYKLCCRMEGYFDHRKQVQESKLKRIISGDVDVYDEDGEPLSATRCRAQDTSTSEDEVSEQNTPHNKRKKPIFEDLKARDLREQNRIRVAEQEKRRKVLQARLAKSGHAGDEDRGIIINDAAAEDQGFVMVHKYIASRIKPHQIDGVRFMWNQIVTPGDAEAMQGCLLAHTMGLGKTMQVITLLVAIAEAAASVDPKISCQIPLSLQVSRTLVLCPPGLINNWMDELLTWIPDDMLTTLNPRKIDASVKLRERLESIEEWYLDGGVLVLGYEMFRTLIGNKKTKGREAASLNEGQHEQVQKHLLEGPNIIVADEAHKMKNTTAGITLAASKFRSKSRIALTGSPLANNIEEYHAMIEWVSPNYLGPILEFRSKYVEPIQDGLYYDSTSYERRRSLKMLGVLKEDLSPKVHRADMSVLRNDLPAKKEFVITVPLTQIQRKAYSIYVRLMTAGSAYERTKSGEVKTTTIWHWLAILSLLCNHPQCFNTKLHDRKQDAKKEISGGTDTPTSRDSTDLDIAAQLNADVWKVGVSQELINEMTKLFKQEAPDMQSIDLSFKVKILCQILDASKTANDKVLIFSQSIPTLDYLEELCIRQHRKYARLDGTTPITKRQDMIKEFNKGNTDIYLISTAAGGLGLNLPIANRVIIFDFKWNPIMEEQAVGRAYRIGQTKPTFVYRFVAGGTFEDTVHNKTVFKMQLASRVVDKKNPVAYASKKLSEYLFEPKDVEQKNLTKFVGLDPQVLDKILETQSDNPIIRAIVQSDTFAIDDQDKLTAEEMKEVKQLLNDEQLKRSNPHKWLQIQSDRNKLMYNEIQRQGFAIQGQYPPQINAGSTVRPMSAAQGMQPQPPARPVDEKTALLPPIPQYSLDAGASIPTVNKFISAGAVPVNTPADALRPSPSEDQSQTTLARVPEPAPLPNQDQVIGALPQVNPLVPPFSTESSASPIQVAGNANRRGRYYNPVTVNPPHKSGSPILGANTKIMRSPSPENGQTLGHSMSAPAPSPSQAVKPSSNGPSRELVSPRFAKSPSSKGSNREPLSRQAVTTPPSRGPSREAPSPPEYRKKLARDLEALISQAAYQSRDSTGLKTPTQHSDRITQVAMAIKATLRKHTVNEPAREKAMHAVLMDLSRDPAKCLAMLTSELNPEAFTREILRSTLRATKSPHQERSSPSSNGVDDITQVCNSLTSQQSLRFPINSLMQPTAEVDKTQSSATPVNLSFLSSSISQPHSALRSEFTKSPDFKLFLLSELHEFLDSRGLSTYGTKEELIARCEVYQQAEQAQQLISRWKKA</sequence>
<dbReference type="GO" id="GO:0016887">
    <property type="term" value="F:ATP hydrolysis activity"/>
    <property type="evidence" value="ECO:0007669"/>
    <property type="project" value="InterPro"/>
</dbReference>
<dbReference type="GO" id="GO:0005634">
    <property type="term" value="C:nucleus"/>
    <property type="evidence" value="ECO:0007669"/>
    <property type="project" value="UniProtKB-SubCell"/>
</dbReference>
<dbReference type="InterPro" id="IPR027417">
    <property type="entry name" value="P-loop_NTPase"/>
</dbReference>
<reference evidence="13 14" key="1">
    <citation type="submission" date="2016-05" db="EMBL/GenBank/DDBJ databases">
        <title>A degradative enzymes factory behind the ericoid mycorrhizal symbiosis.</title>
        <authorList>
            <consortium name="DOE Joint Genome Institute"/>
            <person name="Martino E."/>
            <person name="Morin E."/>
            <person name="Grelet G."/>
            <person name="Kuo A."/>
            <person name="Kohler A."/>
            <person name="Daghino S."/>
            <person name="Barry K."/>
            <person name="Choi C."/>
            <person name="Cichocki N."/>
            <person name="Clum A."/>
            <person name="Copeland A."/>
            <person name="Hainaut M."/>
            <person name="Haridas S."/>
            <person name="Labutti K."/>
            <person name="Lindquist E."/>
            <person name="Lipzen A."/>
            <person name="Khouja H.-R."/>
            <person name="Murat C."/>
            <person name="Ohm R."/>
            <person name="Olson A."/>
            <person name="Spatafora J."/>
            <person name="Veneault-Fourrey C."/>
            <person name="Henrissat B."/>
            <person name="Grigoriev I."/>
            <person name="Martin F."/>
            <person name="Perotto S."/>
        </authorList>
    </citation>
    <scope>NUCLEOTIDE SEQUENCE [LARGE SCALE GENOMIC DNA]</scope>
    <source>
        <strain evidence="13 14">UAMH 7357</strain>
    </source>
</reference>
<dbReference type="OrthoDB" id="2020972at2759"/>
<accession>A0A2J6QD80</accession>
<dbReference type="STRING" id="1745343.A0A2J6QD80"/>
<dbReference type="InterPro" id="IPR000330">
    <property type="entry name" value="SNF2_N"/>
</dbReference>
<dbReference type="PANTHER" id="PTHR45797">
    <property type="entry name" value="RAD54-LIKE"/>
    <property type="match status" value="1"/>
</dbReference>
<feature type="compositionally biased region" description="Polar residues" evidence="9">
    <location>
        <begin position="2195"/>
        <end position="2204"/>
    </location>
</feature>
<evidence type="ECO:0000256" key="4">
    <source>
        <dbReference type="ARBA" id="ARBA00022801"/>
    </source>
</evidence>
<feature type="region of interest" description="Disordered" evidence="9">
    <location>
        <begin position="161"/>
        <end position="222"/>
    </location>
</feature>
<evidence type="ECO:0000259" key="11">
    <source>
        <dbReference type="PROSITE" id="PS51192"/>
    </source>
</evidence>
<dbReference type="Proteomes" id="UP000235672">
    <property type="component" value="Unassembled WGS sequence"/>
</dbReference>
<dbReference type="Pfam" id="PF00176">
    <property type="entry name" value="SNF2-rel_dom"/>
    <property type="match status" value="1"/>
</dbReference>
<dbReference type="EMBL" id="KZ613473">
    <property type="protein sequence ID" value="PMD24231.1"/>
    <property type="molecule type" value="Genomic_DNA"/>
</dbReference>
<feature type="domain" description="Helicase ATP-binding" evidence="11">
    <location>
        <begin position="1187"/>
        <end position="1392"/>
    </location>
</feature>
<name>A0A2J6QD80_9HELO</name>
<feature type="compositionally biased region" description="Low complexity" evidence="9">
    <location>
        <begin position="2023"/>
        <end position="2039"/>
    </location>
</feature>
<protein>
    <submittedName>
        <fullName evidence="13">Uncharacterized protein</fullName>
    </submittedName>
</protein>
<dbReference type="SMART" id="SM00490">
    <property type="entry name" value="HELICc"/>
    <property type="match status" value="1"/>
</dbReference>
<dbReference type="SUPFAM" id="SSF52540">
    <property type="entry name" value="P-loop containing nucleoside triphosphate hydrolases"/>
    <property type="match status" value="2"/>
</dbReference>
<evidence type="ECO:0000259" key="10">
    <source>
        <dbReference type="PROSITE" id="PS50800"/>
    </source>
</evidence>
<evidence type="ECO:0000256" key="6">
    <source>
        <dbReference type="ARBA" id="ARBA00022840"/>
    </source>
</evidence>
<evidence type="ECO:0000256" key="2">
    <source>
        <dbReference type="ARBA" id="ARBA00007025"/>
    </source>
</evidence>
<feature type="compositionally biased region" description="Polar residues" evidence="9">
    <location>
        <begin position="694"/>
        <end position="706"/>
    </location>
</feature>
<proteinExistence type="inferred from homology"/>
<dbReference type="Pfam" id="PF24580">
    <property type="entry name" value="DUF7607"/>
    <property type="match status" value="1"/>
</dbReference>
<comment type="similarity">
    <text evidence="2">Belongs to the SNF2/RAD54 helicase family.</text>
</comment>
<dbReference type="InterPro" id="IPR049730">
    <property type="entry name" value="SNF2/RAD54-like_C"/>
</dbReference>
<keyword evidence="7" id="KW-0238">DNA-binding</keyword>
<keyword evidence="8" id="KW-0539">Nucleus</keyword>
<feature type="compositionally biased region" description="Acidic residues" evidence="9">
    <location>
        <begin position="709"/>
        <end position="733"/>
    </location>
</feature>
<dbReference type="CDD" id="cd18007">
    <property type="entry name" value="DEXHc_ATRX-like"/>
    <property type="match status" value="1"/>
</dbReference>
<dbReference type="GO" id="GO:0004386">
    <property type="term" value="F:helicase activity"/>
    <property type="evidence" value="ECO:0007669"/>
    <property type="project" value="UniProtKB-KW"/>
</dbReference>
<keyword evidence="3" id="KW-0547">Nucleotide-binding</keyword>
<feature type="region of interest" description="Disordered" evidence="9">
    <location>
        <begin position="1977"/>
        <end position="2087"/>
    </location>
</feature>
<evidence type="ECO:0000256" key="7">
    <source>
        <dbReference type="ARBA" id="ARBA00023125"/>
    </source>
</evidence>
<evidence type="ECO:0000256" key="5">
    <source>
        <dbReference type="ARBA" id="ARBA00022806"/>
    </source>
</evidence>
<feature type="compositionally biased region" description="Polar residues" evidence="9">
    <location>
        <begin position="161"/>
        <end position="176"/>
    </location>
</feature>
<dbReference type="InterPro" id="IPR003034">
    <property type="entry name" value="SAP_dom"/>
</dbReference>
<dbReference type="SMART" id="SM00487">
    <property type="entry name" value="DEXDc"/>
    <property type="match status" value="1"/>
</dbReference>
<keyword evidence="14" id="KW-1185">Reference proteome</keyword>
<dbReference type="InterPro" id="IPR001650">
    <property type="entry name" value="Helicase_C-like"/>
</dbReference>
<evidence type="ECO:0000256" key="9">
    <source>
        <dbReference type="SAM" id="MobiDB-lite"/>
    </source>
</evidence>
<organism evidence="13 14">
    <name type="scientific">Hyaloscypha hepaticicola</name>
    <dbReference type="NCBI Taxonomy" id="2082293"/>
    <lineage>
        <taxon>Eukaryota</taxon>
        <taxon>Fungi</taxon>
        <taxon>Dikarya</taxon>
        <taxon>Ascomycota</taxon>
        <taxon>Pezizomycotina</taxon>
        <taxon>Leotiomycetes</taxon>
        <taxon>Helotiales</taxon>
        <taxon>Hyaloscyphaceae</taxon>
        <taxon>Hyaloscypha</taxon>
    </lineage>
</organism>
<keyword evidence="6" id="KW-0067">ATP-binding</keyword>
<evidence type="ECO:0000313" key="14">
    <source>
        <dbReference type="Proteomes" id="UP000235672"/>
    </source>
</evidence>
<dbReference type="PROSITE" id="PS51192">
    <property type="entry name" value="HELICASE_ATP_BIND_1"/>
    <property type="match status" value="1"/>
</dbReference>